<evidence type="ECO:0000313" key="2">
    <source>
        <dbReference type="Proteomes" id="UP000483820"/>
    </source>
</evidence>
<sequence>MVFLLSMSQRTRLELRRCSMLERTGRRQRLWLDHNQILDVACLEDDVFVDIITSGDWVGGRALLGSERANLGQSDRRVVGVDGVEDSLVADVQLGDQTDLASDVRSLIRHDYLQK</sequence>
<gene>
    <name evidence="1" type="ORF">GCK72_003451</name>
</gene>
<name>A0A6A5HXD3_CAERE</name>
<dbReference type="GeneID" id="78773628"/>
<accession>A0A6A5HXD3</accession>
<dbReference type="EMBL" id="WUAV01000001">
    <property type="protein sequence ID" value="KAF1771624.1"/>
    <property type="molecule type" value="Genomic_DNA"/>
</dbReference>
<dbReference type="RefSeq" id="XP_053592710.1">
    <property type="nucleotide sequence ID" value="XM_053724065.1"/>
</dbReference>
<evidence type="ECO:0000313" key="1">
    <source>
        <dbReference type="EMBL" id="KAF1771624.1"/>
    </source>
</evidence>
<reference evidence="1 2" key="1">
    <citation type="submission" date="2019-12" db="EMBL/GenBank/DDBJ databases">
        <title>Chromosome-level assembly of the Caenorhabditis remanei genome.</title>
        <authorList>
            <person name="Teterina A.A."/>
            <person name="Willis J.H."/>
            <person name="Phillips P.C."/>
        </authorList>
    </citation>
    <scope>NUCLEOTIDE SEQUENCE [LARGE SCALE GENOMIC DNA]</scope>
    <source>
        <strain evidence="1 2">PX506</strain>
        <tissue evidence="1">Whole organism</tissue>
    </source>
</reference>
<dbReference type="AlphaFoldDB" id="A0A6A5HXD3"/>
<organism evidence="1 2">
    <name type="scientific">Caenorhabditis remanei</name>
    <name type="common">Caenorhabditis vulgaris</name>
    <dbReference type="NCBI Taxonomy" id="31234"/>
    <lineage>
        <taxon>Eukaryota</taxon>
        <taxon>Metazoa</taxon>
        <taxon>Ecdysozoa</taxon>
        <taxon>Nematoda</taxon>
        <taxon>Chromadorea</taxon>
        <taxon>Rhabditida</taxon>
        <taxon>Rhabditina</taxon>
        <taxon>Rhabditomorpha</taxon>
        <taxon>Rhabditoidea</taxon>
        <taxon>Rhabditidae</taxon>
        <taxon>Peloderinae</taxon>
        <taxon>Caenorhabditis</taxon>
    </lineage>
</organism>
<dbReference type="CTD" id="78773628"/>
<dbReference type="Proteomes" id="UP000483820">
    <property type="component" value="Chromosome I"/>
</dbReference>
<proteinExistence type="predicted"/>
<dbReference type="KEGG" id="crq:GCK72_003451"/>
<protein>
    <submittedName>
        <fullName evidence="1">Uncharacterized protein</fullName>
    </submittedName>
</protein>
<comment type="caution">
    <text evidence="1">The sequence shown here is derived from an EMBL/GenBank/DDBJ whole genome shotgun (WGS) entry which is preliminary data.</text>
</comment>